<feature type="chain" id="PRO_5015343705" description="Endonuclease/exonuclease/phosphatase domain-containing protein" evidence="2">
    <location>
        <begin position="17"/>
        <end position="870"/>
    </location>
</feature>
<dbReference type="Pfam" id="PF03372">
    <property type="entry name" value="Exo_endo_phos"/>
    <property type="match status" value="1"/>
</dbReference>
<sequence length="870" mass="94099">MWSLLCLVSIPPLAIAVKITDIQGPAFLSPLLGQTVHDVTGTVTAKSSTGFYIQGEPSSDIRESYGLFVFSDSSSVRNSVSTGDSISLSGVVSEFRPSSSDDQTFLLGTELESPTNIKILSTGNTVAPLLLGPSPRRSPPTQQFSALDLVGPDGWLSVPNNQSRVDTVNATVQPDEFGLDFWSSLEGVLVTVPSPTATDFENSFGEFWVYGDWPITGQNSRGGITLTFGPDGFPDGNPETVIIGSPLDGTDNPSISVGKKFKDITGVVQQQFGFFYVIPLTAPSVTSSPSTTAPPTTLTHSTDACVITIGDYNVDNFAPNSTTVPQVADQIANFLKTPDLIFLQEIQDNSGPTDDGVVAADVTLQTLANAITAAGGSFAYNFTEVISVNDQDGGEIGGNIRPAYLFNKDKVTLVEGPPVGGPLDGNQPVIGADGKLTLTFNPGRIDPNNTVWDNARKPIAAAWQTTDGNRFFTINLHDTAKSGGEPSQGDPRPPINTDVTKRAGQVQVIATFAQALLALDPGASLIVAGDYNEFVQTRSVFAPFNNILFEVDEIANISIVERYTYVFDNENEQLDHIFVSKAVSEREVEVEHVHVNNWSLQLSDRASDHDPSVARLRGDTSLASSFTVLAVIFLFFFPMSTPALEILEEGYLIQWVGQDPSTGQPFKPSWVCKGDCAEELVDAWEAKRKYQGGPVVRSGVDQPCGCAETYTWTAQQHSESSGHWLEDNELIKSKTLRGVYVELRESDPRSRNHVGSGRYEGAYKNQQGVILSILLADNAAHEMIARVKLLDAQGTMISVPIYVLSPVPPSEPGQHGLILKGRHRGSVAKVREGYEGRWFVSIGKSLHFETAYESLARIMVDIENEENVRL</sequence>
<dbReference type="PANTHER" id="PTHR42834:SF1">
    <property type="entry name" value="ENDONUCLEASE_EXONUCLEASE_PHOSPHATASE FAMILY PROTEIN (AFU_ORTHOLOGUE AFUA_3G09210)"/>
    <property type="match status" value="1"/>
</dbReference>
<evidence type="ECO:0000313" key="5">
    <source>
        <dbReference type="Proteomes" id="UP000186601"/>
    </source>
</evidence>
<feature type="signal peptide" evidence="2">
    <location>
        <begin position="1"/>
        <end position="16"/>
    </location>
</feature>
<evidence type="ECO:0000256" key="1">
    <source>
        <dbReference type="SAM" id="MobiDB-lite"/>
    </source>
</evidence>
<comment type="caution">
    <text evidence="4">The sequence shown here is derived from an EMBL/GenBank/DDBJ whole genome shotgun (WGS) entry which is preliminary data.</text>
</comment>
<proteinExistence type="predicted"/>
<keyword evidence="5" id="KW-1185">Reference proteome</keyword>
<evidence type="ECO:0000256" key="2">
    <source>
        <dbReference type="SAM" id="SignalP"/>
    </source>
</evidence>
<dbReference type="OrthoDB" id="47488at2759"/>
<accession>A0A2R6NE62</accession>
<organism evidence="4 5">
    <name type="scientific">Hermanssonia centrifuga</name>
    <dbReference type="NCBI Taxonomy" id="98765"/>
    <lineage>
        <taxon>Eukaryota</taxon>
        <taxon>Fungi</taxon>
        <taxon>Dikarya</taxon>
        <taxon>Basidiomycota</taxon>
        <taxon>Agaricomycotina</taxon>
        <taxon>Agaricomycetes</taxon>
        <taxon>Polyporales</taxon>
        <taxon>Meruliaceae</taxon>
        <taxon>Hermanssonia</taxon>
    </lineage>
</organism>
<dbReference type="PANTHER" id="PTHR42834">
    <property type="entry name" value="ENDONUCLEASE/EXONUCLEASE/PHOSPHATASE FAMILY PROTEIN (AFU_ORTHOLOGUE AFUA_3G09210)"/>
    <property type="match status" value="1"/>
</dbReference>
<evidence type="ECO:0000259" key="3">
    <source>
        <dbReference type="Pfam" id="PF03372"/>
    </source>
</evidence>
<dbReference type="Gene3D" id="3.60.10.10">
    <property type="entry name" value="Endonuclease/exonuclease/phosphatase"/>
    <property type="match status" value="1"/>
</dbReference>
<gene>
    <name evidence="4" type="ORF">PHLCEN_2v13567</name>
</gene>
<dbReference type="Proteomes" id="UP000186601">
    <property type="component" value="Unassembled WGS sequence"/>
</dbReference>
<dbReference type="STRING" id="98765.A0A2R6NE62"/>
<dbReference type="InterPro" id="IPR005135">
    <property type="entry name" value="Endo/exonuclease/phosphatase"/>
</dbReference>
<dbReference type="InterPro" id="IPR036691">
    <property type="entry name" value="Endo/exonu/phosph_ase_sf"/>
</dbReference>
<keyword evidence="2" id="KW-0732">Signal</keyword>
<dbReference type="GO" id="GO:0003824">
    <property type="term" value="F:catalytic activity"/>
    <property type="evidence" value="ECO:0007669"/>
    <property type="project" value="InterPro"/>
</dbReference>
<name>A0A2R6NE62_9APHY</name>
<dbReference type="AlphaFoldDB" id="A0A2R6NE62"/>
<evidence type="ECO:0000313" key="4">
    <source>
        <dbReference type="EMBL" id="PSR70528.1"/>
    </source>
</evidence>
<feature type="region of interest" description="Disordered" evidence="1">
    <location>
        <begin position="478"/>
        <end position="497"/>
    </location>
</feature>
<dbReference type="SUPFAM" id="SSF56219">
    <property type="entry name" value="DNase I-like"/>
    <property type="match status" value="1"/>
</dbReference>
<dbReference type="CDD" id="cd04486">
    <property type="entry name" value="YhcR_OBF_like"/>
    <property type="match status" value="1"/>
</dbReference>
<protein>
    <recommendedName>
        <fullName evidence="3">Endonuclease/exonuclease/phosphatase domain-containing protein</fullName>
    </recommendedName>
</protein>
<dbReference type="EMBL" id="MLYV02001349">
    <property type="protein sequence ID" value="PSR70528.1"/>
    <property type="molecule type" value="Genomic_DNA"/>
</dbReference>
<feature type="domain" description="Endonuclease/exonuclease/phosphatase" evidence="3">
    <location>
        <begin position="312"/>
        <end position="609"/>
    </location>
</feature>
<reference evidence="4 5" key="1">
    <citation type="submission" date="2018-02" db="EMBL/GenBank/DDBJ databases">
        <title>Genome sequence of the basidiomycete white-rot fungus Phlebia centrifuga.</title>
        <authorList>
            <person name="Granchi Z."/>
            <person name="Peng M."/>
            <person name="de Vries R.P."/>
            <person name="Hilden K."/>
            <person name="Makela M.R."/>
            <person name="Grigoriev I."/>
            <person name="Riley R."/>
        </authorList>
    </citation>
    <scope>NUCLEOTIDE SEQUENCE [LARGE SCALE GENOMIC DNA]</scope>
    <source>
        <strain evidence="4 5">FBCC195</strain>
    </source>
</reference>